<dbReference type="RefSeq" id="WP_344046282.1">
    <property type="nucleotide sequence ID" value="NZ_BAAAPB010000003.1"/>
</dbReference>
<dbReference type="EMBL" id="BAAAPB010000003">
    <property type="protein sequence ID" value="GAA1968308.1"/>
    <property type="molecule type" value="Genomic_DNA"/>
</dbReference>
<comment type="caution">
    <text evidence="2">The sequence shown here is derived from an EMBL/GenBank/DDBJ whole genome shotgun (WGS) entry which is preliminary data.</text>
</comment>
<organism evidence="2 3">
    <name type="scientific">Nocardioides panacihumi</name>
    <dbReference type="NCBI Taxonomy" id="400774"/>
    <lineage>
        <taxon>Bacteria</taxon>
        <taxon>Bacillati</taxon>
        <taxon>Actinomycetota</taxon>
        <taxon>Actinomycetes</taxon>
        <taxon>Propionibacteriales</taxon>
        <taxon>Nocardioidaceae</taxon>
        <taxon>Nocardioides</taxon>
    </lineage>
</organism>
<proteinExistence type="predicted"/>
<accession>A0ABN2RFL1</accession>
<evidence type="ECO:0000256" key="1">
    <source>
        <dbReference type="SAM" id="MobiDB-lite"/>
    </source>
</evidence>
<gene>
    <name evidence="2" type="ORF">GCM10009798_30930</name>
</gene>
<feature type="region of interest" description="Disordered" evidence="1">
    <location>
        <begin position="1"/>
        <end position="21"/>
    </location>
</feature>
<keyword evidence="3" id="KW-1185">Reference proteome</keyword>
<feature type="compositionally biased region" description="Polar residues" evidence="1">
    <location>
        <begin position="1"/>
        <end position="16"/>
    </location>
</feature>
<protein>
    <submittedName>
        <fullName evidence="2">Uncharacterized protein</fullName>
    </submittedName>
</protein>
<dbReference type="Proteomes" id="UP001500571">
    <property type="component" value="Unassembled WGS sequence"/>
</dbReference>
<reference evidence="2 3" key="1">
    <citation type="journal article" date="2019" name="Int. J. Syst. Evol. Microbiol.">
        <title>The Global Catalogue of Microorganisms (GCM) 10K type strain sequencing project: providing services to taxonomists for standard genome sequencing and annotation.</title>
        <authorList>
            <consortium name="The Broad Institute Genomics Platform"/>
            <consortium name="The Broad Institute Genome Sequencing Center for Infectious Disease"/>
            <person name="Wu L."/>
            <person name="Ma J."/>
        </authorList>
    </citation>
    <scope>NUCLEOTIDE SEQUENCE [LARGE SCALE GENOMIC DNA]</scope>
    <source>
        <strain evidence="2 3">JCM 15309</strain>
    </source>
</reference>
<evidence type="ECO:0000313" key="2">
    <source>
        <dbReference type="EMBL" id="GAA1968308.1"/>
    </source>
</evidence>
<name>A0ABN2RFL1_9ACTN</name>
<evidence type="ECO:0000313" key="3">
    <source>
        <dbReference type="Proteomes" id="UP001500571"/>
    </source>
</evidence>
<sequence>MSQWENSGTPAAQASRTPGLMPPLYDRGGQRIDFATYVQLHLDNPGCEHVTSERIGPYFVSTLWFGIDTGAVPVPGPRPPGNRRAPAVFRTLIERLEDGVPDPRVFGLTPDTLRYATEAEARAGHVHVAETLLEMTYAATAERPAVPADA</sequence>